<accession>A0A9D2ND49</accession>
<proteinExistence type="predicted"/>
<sequence>MGKTCYRFFGGMLRTQEKWLNKMSQRGYRLASAGKIAYRFTECKPGEVAYKVEFIGHKSSRNAQDYHDFLEDMGYKVFYKNINLNVSIGKIRYRPWAEKGGRIATNHTTFNRELLIVEKKNDGKPFELHTSQEDLAEYYRSVRNPWLALFVMLAVFAGLYLSPGFCLWALLTAVPALFYQYRILQAERAARLRE</sequence>
<evidence type="ECO:0000313" key="3">
    <source>
        <dbReference type="Proteomes" id="UP000823849"/>
    </source>
</evidence>
<dbReference type="EMBL" id="DWWU01000045">
    <property type="protein sequence ID" value="HJC16323.1"/>
    <property type="molecule type" value="Genomic_DNA"/>
</dbReference>
<dbReference type="InterPro" id="IPR021359">
    <property type="entry name" value="DUF2812"/>
</dbReference>
<organism evidence="2 3">
    <name type="scientific">Candidatus Fusicatenibacter intestinigallinarum</name>
    <dbReference type="NCBI Taxonomy" id="2838598"/>
    <lineage>
        <taxon>Bacteria</taxon>
        <taxon>Bacillati</taxon>
        <taxon>Bacillota</taxon>
        <taxon>Clostridia</taxon>
        <taxon>Lachnospirales</taxon>
        <taxon>Lachnospiraceae</taxon>
        <taxon>Fusicatenibacter</taxon>
    </lineage>
</organism>
<evidence type="ECO:0000256" key="1">
    <source>
        <dbReference type="SAM" id="Phobius"/>
    </source>
</evidence>
<comment type="caution">
    <text evidence="2">The sequence shown here is derived from an EMBL/GenBank/DDBJ whole genome shotgun (WGS) entry which is preliminary data.</text>
</comment>
<feature type="transmembrane region" description="Helical" evidence="1">
    <location>
        <begin position="145"/>
        <end position="161"/>
    </location>
</feature>
<keyword evidence="1" id="KW-0472">Membrane</keyword>
<reference evidence="2" key="1">
    <citation type="journal article" date="2021" name="PeerJ">
        <title>Extensive microbial diversity within the chicken gut microbiome revealed by metagenomics and culture.</title>
        <authorList>
            <person name="Gilroy R."/>
            <person name="Ravi A."/>
            <person name="Getino M."/>
            <person name="Pursley I."/>
            <person name="Horton D.L."/>
            <person name="Alikhan N.F."/>
            <person name="Baker D."/>
            <person name="Gharbi K."/>
            <person name="Hall N."/>
            <person name="Watson M."/>
            <person name="Adriaenssens E.M."/>
            <person name="Foster-Nyarko E."/>
            <person name="Jarju S."/>
            <person name="Secka A."/>
            <person name="Antonio M."/>
            <person name="Oren A."/>
            <person name="Chaudhuri R.R."/>
            <person name="La Ragione R."/>
            <person name="Hildebrand F."/>
            <person name="Pallen M.J."/>
        </authorList>
    </citation>
    <scope>NUCLEOTIDE SEQUENCE</scope>
    <source>
        <strain evidence="2">CHK185-5351</strain>
    </source>
</reference>
<dbReference type="Proteomes" id="UP000823849">
    <property type="component" value="Unassembled WGS sequence"/>
</dbReference>
<dbReference type="AlphaFoldDB" id="A0A9D2ND49"/>
<protein>
    <submittedName>
        <fullName evidence="2">DUF2812 domain-containing protein</fullName>
    </submittedName>
</protein>
<name>A0A9D2ND49_9FIRM</name>
<keyword evidence="1" id="KW-0812">Transmembrane</keyword>
<reference evidence="2" key="2">
    <citation type="submission" date="2021-04" db="EMBL/GenBank/DDBJ databases">
        <authorList>
            <person name="Gilroy R."/>
        </authorList>
    </citation>
    <scope>NUCLEOTIDE SEQUENCE</scope>
    <source>
        <strain evidence="2">CHK185-5351</strain>
    </source>
</reference>
<gene>
    <name evidence="2" type="ORF">H9705_11005</name>
</gene>
<dbReference type="Pfam" id="PF11193">
    <property type="entry name" value="DUF2812"/>
    <property type="match status" value="1"/>
</dbReference>
<evidence type="ECO:0000313" key="2">
    <source>
        <dbReference type="EMBL" id="HJC16323.1"/>
    </source>
</evidence>
<keyword evidence="1" id="KW-1133">Transmembrane helix</keyword>